<evidence type="ECO:0000313" key="2">
    <source>
        <dbReference type="Proteomes" id="UP000509346"/>
    </source>
</evidence>
<dbReference type="Proteomes" id="UP000509346">
    <property type="component" value="Chromosome"/>
</dbReference>
<dbReference type="RefSeq" id="WP_179922591.1">
    <property type="nucleotide sequence ID" value="NZ_CP058909.1"/>
</dbReference>
<evidence type="ECO:0000313" key="1">
    <source>
        <dbReference type="EMBL" id="QLH82123.1"/>
    </source>
</evidence>
<dbReference type="KEGG" id="hpel:HZS54_11140"/>
<protein>
    <submittedName>
        <fullName evidence="1">Uncharacterized protein</fullName>
    </submittedName>
</protein>
<name>A0A7D5P6R3_9EURY</name>
<dbReference type="AlphaFoldDB" id="A0A7D5P6R3"/>
<dbReference type="EMBL" id="CP058909">
    <property type="protein sequence ID" value="QLH82123.1"/>
    <property type="molecule type" value="Genomic_DNA"/>
</dbReference>
<sequence length="170" mass="19251">MVGNDALPVDLEPACQSDPIECEGVITIENPAFVFDLPVNEVVAEFKQQLQEQGADRSWENDYDGFEVFHLKAENAIRKVVDHTHPRVSECSSPGIVIENIGPDAERHYDSWEDVAEAWVREWIRMYNSILKARTEEDIDQLQVDIEEAGRNNLLTTEDVKAVTEQLTGP</sequence>
<reference evidence="1 2" key="1">
    <citation type="submission" date="2020-07" db="EMBL/GenBank/DDBJ databases">
        <title>Halosimplex litoreum sp. nov. and Halosimplex rubrum sp. nov., isolated from different salt environments.</title>
        <authorList>
            <person name="Cui H."/>
        </authorList>
    </citation>
    <scope>NUCLEOTIDE SEQUENCE [LARGE SCALE GENOMIC DNA]</scope>
    <source>
        <strain evidence="1 2">R2</strain>
    </source>
</reference>
<organism evidence="1 2">
    <name type="scientific">Halosimplex pelagicum</name>
    <dbReference type="NCBI Taxonomy" id="869886"/>
    <lineage>
        <taxon>Archaea</taxon>
        <taxon>Methanobacteriati</taxon>
        <taxon>Methanobacteriota</taxon>
        <taxon>Stenosarchaea group</taxon>
        <taxon>Halobacteria</taxon>
        <taxon>Halobacteriales</taxon>
        <taxon>Haloarculaceae</taxon>
        <taxon>Halosimplex</taxon>
    </lineage>
</organism>
<keyword evidence="2" id="KW-1185">Reference proteome</keyword>
<gene>
    <name evidence="1" type="ORF">HZS54_11140</name>
</gene>
<proteinExistence type="predicted"/>
<accession>A0A7D5P6R3</accession>
<dbReference type="GeneID" id="56083151"/>
<dbReference type="OrthoDB" id="385193at2157"/>